<keyword evidence="3" id="KW-1185">Reference proteome</keyword>
<name>A0A239HND8_EKHLU</name>
<feature type="signal peptide" evidence="1">
    <location>
        <begin position="1"/>
        <end position="20"/>
    </location>
</feature>
<protein>
    <submittedName>
        <fullName evidence="2">Uncharacterized protein</fullName>
    </submittedName>
</protein>
<accession>A0A239HND8</accession>
<evidence type="ECO:0000313" key="3">
    <source>
        <dbReference type="Proteomes" id="UP000198393"/>
    </source>
</evidence>
<proteinExistence type="predicted"/>
<feature type="chain" id="PRO_5012511974" evidence="1">
    <location>
        <begin position="21"/>
        <end position="249"/>
    </location>
</feature>
<dbReference type="EMBL" id="FZPD01000002">
    <property type="protein sequence ID" value="SNS82661.1"/>
    <property type="molecule type" value="Genomic_DNA"/>
</dbReference>
<dbReference type="AlphaFoldDB" id="A0A239HND8"/>
<reference evidence="2 3" key="1">
    <citation type="submission" date="2017-06" db="EMBL/GenBank/DDBJ databases">
        <authorList>
            <person name="Kim H.J."/>
            <person name="Triplett B.A."/>
        </authorList>
    </citation>
    <scope>NUCLEOTIDE SEQUENCE [LARGE SCALE GENOMIC DNA]</scope>
    <source>
        <strain evidence="2 3">DSM 19307</strain>
    </source>
</reference>
<dbReference type="OrthoDB" id="1187902at2"/>
<evidence type="ECO:0000313" key="2">
    <source>
        <dbReference type="EMBL" id="SNS82661.1"/>
    </source>
</evidence>
<evidence type="ECO:0000256" key="1">
    <source>
        <dbReference type="SAM" id="SignalP"/>
    </source>
</evidence>
<organism evidence="2 3">
    <name type="scientific">Ekhidna lutea</name>
    <dbReference type="NCBI Taxonomy" id="447679"/>
    <lineage>
        <taxon>Bacteria</taxon>
        <taxon>Pseudomonadati</taxon>
        <taxon>Bacteroidota</taxon>
        <taxon>Cytophagia</taxon>
        <taxon>Cytophagales</taxon>
        <taxon>Reichenbachiellaceae</taxon>
        <taxon>Ekhidna</taxon>
    </lineage>
</organism>
<gene>
    <name evidence="2" type="ORF">SAMN05421640_1403</name>
</gene>
<dbReference type="Proteomes" id="UP000198393">
    <property type="component" value="Unassembled WGS sequence"/>
</dbReference>
<dbReference type="RefSeq" id="WP_144017347.1">
    <property type="nucleotide sequence ID" value="NZ_FZPD01000002.1"/>
</dbReference>
<sequence>MKFRALLLFSMCIISYSIQAQNTSILTPVEAATKFLNISSDSVSQAFSISKEVPFLENSIIYAMLTIKEQGDEYTEFNINVLVVENNNTLLGILKEDNSIYTDALRLTNVEIDTAPYMVKENSRAFGLRLSYSGSSRVNPYSSETINLYEFSGGELTNILNEFQVLSERGENIGWDSGTFKSQESILIIGDSQSNGYNDIVVKVKEKVRTYTAENENETTSKFTVKGFLKYNSELREYVFEDTASKQGN</sequence>
<keyword evidence="1" id="KW-0732">Signal</keyword>